<name>A0ACC1AUN2_9ROSI</name>
<accession>A0ACC1AUN2</accession>
<dbReference type="EMBL" id="CM047904">
    <property type="protein sequence ID" value="KAJ0090379.1"/>
    <property type="molecule type" value="Genomic_DNA"/>
</dbReference>
<evidence type="ECO:0000313" key="2">
    <source>
        <dbReference type="Proteomes" id="UP001164250"/>
    </source>
</evidence>
<proteinExistence type="predicted"/>
<comment type="caution">
    <text evidence="1">The sequence shown here is derived from an EMBL/GenBank/DDBJ whole genome shotgun (WGS) entry which is preliminary data.</text>
</comment>
<reference evidence="2" key="1">
    <citation type="journal article" date="2023" name="G3 (Bethesda)">
        <title>Genome assembly and association tests identify interacting loci associated with vigor, precocity, and sex in interspecific pistachio rootstocks.</title>
        <authorList>
            <person name="Palmer W."/>
            <person name="Jacygrad E."/>
            <person name="Sagayaradj S."/>
            <person name="Cavanaugh K."/>
            <person name="Han R."/>
            <person name="Bertier L."/>
            <person name="Beede B."/>
            <person name="Kafkas S."/>
            <person name="Golino D."/>
            <person name="Preece J."/>
            <person name="Michelmore R."/>
        </authorList>
    </citation>
    <scope>NUCLEOTIDE SEQUENCE [LARGE SCALE GENOMIC DNA]</scope>
</reference>
<organism evidence="1 2">
    <name type="scientific">Pistacia atlantica</name>
    <dbReference type="NCBI Taxonomy" id="434234"/>
    <lineage>
        <taxon>Eukaryota</taxon>
        <taxon>Viridiplantae</taxon>
        <taxon>Streptophyta</taxon>
        <taxon>Embryophyta</taxon>
        <taxon>Tracheophyta</taxon>
        <taxon>Spermatophyta</taxon>
        <taxon>Magnoliopsida</taxon>
        <taxon>eudicotyledons</taxon>
        <taxon>Gunneridae</taxon>
        <taxon>Pentapetalae</taxon>
        <taxon>rosids</taxon>
        <taxon>malvids</taxon>
        <taxon>Sapindales</taxon>
        <taxon>Anacardiaceae</taxon>
        <taxon>Pistacia</taxon>
    </lineage>
</organism>
<dbReference type="Proteomes" id="UP001164250">
    <property type="component" value="Chromosome 8"/>
</dbReference>
<gene>
    <name evidence="1" type="ORF">Patl1_14384</name>
</gene>
<evidence type="ECO:0000313" key="1">
    <source>
        <dbReference type="EMBL" id="KAJ0090379.1"/>
    </source>
</evidence>
<keyword evidence="2" id="KW-1185">Reference proteome</keyword>
<protein>
    <submittedName>
        <fullName evidence="1">Uncharacterized protein</fullName>
    </submittedName>
</protein>
<sequence>MNLDFQEIIFWQKTWLPQDRLINFPILILLLSRFLNQFTVNKISLLL</sequence>